<feature type="compositionally biased region" description="Low complexity" evidence="1">
    <location>
        <begin position="100"/>
        <end position="128"/>
    </location>
</feature>
<feature type="region of interest" description="Disordered" evidence="1">
    <location>
        <begin position="36"/>
        <end position="128"/>
    </location>
</feature>
<feature type="signal peptide" evidence="2">
    <location>
        <begin position="1"/>
        <end position="24"/>
    </location>
</feature>
<keyword evidence="2" id="KW-0732">Signal</keyword>
<evidence type="ECO:0000256" key="2">
    <source>
        <dbReference type="SAM" id="SignalP"/>
    </source>
</evidence>
<dbReference type="EMBL" id="JBJKBG010000007">
    <property type="protein sequence ID" value="KAL3731522.1"/>
    <property type="molecule type" value="Genomic_DNA"/>
</dbReference>
<evidence type="ECO:0000256" key="1">
    <source>
        <dbReference type="SAM" id="MobiDB-lite"/>
    </source>
</evidence>
<dbReference type="AlphaFoldDB" id="A0ABD3JWZ0"/>
<proteinExistence type="predicted"/>
<evidence type="ECO:0000313" key="4">
    <source>
        <dbReference type="Proteomes" id="UP001634007"/>
    </source>
</evidence>
<comment type="caution">
    <text evidence="3">The sequence shown here is derived from an EMBL/GenBank/DDBJ whole genome shotgun (WGS) entry which is preliminary data.</text>
</comment>
<organism evidence="3 4">
    <name type="scientific">Eucalyptus globulus</name>
    <name type="common">Tasmanian blue gum</name>
    <dbReference type="NCBI Taxonomy" id="34317"/>
    <lineage>
        <taxon>Eukaryota</taxon>
        <taxon>Viridiplantae</taxon>
        <taxon>Streptophyta</taxon>
        <taxon>Embryophyta</taxon>
        <taxon>Tracheophyta</taxon>
        <taxon>Spermatophyta</taxon>
        <taxon>Magnoliopsida</taxon>
        <taxon>eudicotyledons</taxon>
        <taxon>Gunneridae</taxon>
        <taxon>Pentapetalae</taxon>
        <taxon>rosids</taxon>
        <taxon>malvids</taxon>
        <taxon>Myrtales</taxon>
        <taxon>Myrtaceae</taxon>
        <taxon>Myrtoideae</taxon>
        <taxon>Eucalypteae</taxon>
        <taxon>Eucalyptus</taxon>
    </lineage>
</organism>
<feature type="chain" id="PRO_5044769342" evidence="2">
    <location>
        <begin position="25"/>
        <end position="128"/>
    </location>
</feature>
<sequence>MESKKIRCLPTLVFSLLLIENVMASRVLAASDPIGKRDKSIPFRVSPPLFRGGASANGSPLHRDNHWSMVKSDRGEVREPPPGANTMLSGAGRRNKSARSVAVAPTTAKVKVSTAVSPTSATSREQRP</sequence>
<accession>A0ABD3JWZ0</accession>
<evidence type="ECO:0000313" key="3">
    <source>
        <dbReference type="EMBL" id="KAL3731522.1"/>
    </source>
</evidence>
<gene>
    <name evidence="3" type="ORF">ACJRO7_028411</name>
</gene>
<reference evidence="3 4" key="1">
    <citation type="submission" date="2024-11" db="EMBL/GenBank/DDBJ databases">
        <title>Chromosome-level genome assembly of Eucalyptus globulus Labill. provides insights into its genome evolution.</title>
        <authorList>
            <person name="Li X."/>
        </authorList>
    </citation>
    <scope>NUCLEOTIDE SEQUENCE [LARGE SCALE GENOMIC DNA]</scope>
    <source>
        <strain evidence="3">CL2024</strain>
        <tissue evidence="3">Fresh tender leaves</tissue>
    </source>
</reference>
<name>A0ABD3JWZ0_EUCGL</name>
<feature type="compositionally biased region" description="Basic and acidic residues" evidence="1">
    <location>
        <begin position="61"/>
        <end position="79"/>
    </location>
</feature>
<dbReference type="Proteomes" id="UP001634007">
    <property type="component" value="Unassembled WGS sequence"/>
</dbReference>
<keyword evidence="4" id="KW-1185">Reference proteome</keyword>
<protein>
    <submittedName>
        <fullName evidence="3">Uncharacterized protein</fullName>
    </submittedName>
</protein>